<protein>
    <submittedName>
        <fullName evidence="2">Uncharacterized protein</fullName>
    </submittedName>
</protein>
<dbReference type="EMBL" id="CH408030">
    <property type="protein sequence ID" value="EAQ91401.1"/>
    <property type="molecule type" value="Genomic_DNA"/>
</dbReference>
<evidence type="ECO:0000313" key="3">
    <source>
        <dbReference type="Proteomes" id="UP000001056"/>
    </source>
</evidence>
<organism evidence="2 3">
    <name type="scientific">Chaetomium globosum (strain ATCC 6205 / CBS 148.51 / DSM 1962 / NBRC 6347 / NRRL 1970)</name>
    <name type="common">Soil fungus</name>
    <dbReference type="NCBI Taxonomy" id="306901"/>
    <lineage>
        <taxon>Eukaryota</taxon>
        <taxon>Fungi</taxon>
        <taxon>Dikarya</taxon>
        <taxon>Ascomycota</taxon>
        <taxon>Pezizomycotina</taxon>
        <taxon>Sordariomycetes</taxon>
        <taxon>Sordariomycetidae</taxon>
        <taxon>Sordariales</taxon>
        <taxon>Chaetomiaceae</taxon>
        <taxon>Chaetomium</taxon>
    </lineage>
</organism>
<dbReference type="VEuPathDB" id="FungiDB:CHGG_03336"/>
<dbReference type="InParanoid" id="Q2H8W8"/>
<proteinExistence type="predicted"/>
<feature type="compositionally biased region" description="Polar residues" evidence="1">
    <location>
        <begin position="134"/>
        <end position="144"/>
    </location>
</feature>
<sequence length="162" mass="18080">MPEQRRVRPPAIFPQSFAGRWSPTATRIDFFAYPVCMRYSGLSVSGPIVCIVSGPGDWRTATGRAVVPDVRVQTYRRGRAAVGERGKQHPPATIELQIPSERSGAFEPRLFSWARLASVVFGGFAKRRRLYPGRTSTPQQQTWAPATRLDPPGCQPRRQDTV</sequence>
<evidence type="ECO:0000256" key="1">
    <source>
        <dbReference type="SAM" id="MobiDB-lite"/>
    </source>
</evidence>
<dbReference type="RefSeq" id="XP_001229852.1">
    <property type="nucleotide sequence ID" value="XM_001229851.1"/>
</dbReference>
<dbReference type="HOGENOM" id="CLU_1635178_0_0_1"/>
<name>Q2H8W8_CHAGB</name>
<dbReference type="Proteomes" id="UP000001056">
    <property type="component" value="Unassembled WGS sequence"/>
</dbReference>
<keyword evidence="3" id="KW-1185">Reference proteome</keyword>
<dbReference type="AlphaFoldDB" id="Q2H8W8"/>
<reference evidence="3" key="1">
    <citation type="journal article" date="2015" name="Genome Announc.">
        <title>Draft genome sequence of the cellulolytic fungus Chaetomium globosum.</title>
        <authorList>
            <person name="Cuomo C.A."/>
            <person name="Untereiner W.A."/>
            <person name="Ma L.-J."/>
            <person name="Grabherr M."/>
            <person name="Birren B.W."/>
        </authorList>
    </citation>
    <scope>NUCLEOTIDE SEQUENCE [LARGE SCALE GENOMIC DNA]</scope>
    <source>
        <strain evidence="3">ATCC 6205 / CBS 148.51 / DSM 1962 / NBRC 6347 / NRRL 1970</strain>
    </source>
</reference>
<evidence type="ECO:0000313" key="2">
    <source>
        <dbReference type="EMBL" id="EAQ91401.1"/>
    </source>
</evidence>
<gene>
    <name evidence="2" type="ORF">CHGG_03336</name>
</gene>
<accession>Q2H8W8</accession>
<feature type="region of interest" description="Disordered" evidence="1">
    <location>
        <begin position="131"/>
        <end position="162"/>
    </location>
</feature>
<dbReference type="GeneID" id="4389639"/>